<feature type="transmembrane region" description="Helical" evidence="1">
    <location>
        <begin position="30"/>
        <end position="52"/>
    </location>
</feature>
<reference evidence="2" key="1">
    <citation type="journal article" date="2020" name="mSystems">
        <title>Genome- and Community-Level Interaction Insights into Carbon Utilization and Element Cycling Functions of Hydrothermarchaeota in Hydrothermal Sediment.</title>
        <authorList>
            <person name="Zhou Z."/>
            <person name="Liu Y."/>
            <person name="Xu W."/>
            <person name="Pan J."/>
            <person name="Luo Z.H."/>
            <person name="Li M."/>
        </authorList>
    </citation>
    <scope>NUCLEOTIDE SEQUENCE [LARGE SCALE GENOMIC DNA]</scope>
    <source>
        <strain evidence="2">SpSt-1181</strain>
    </source>
</reference>
<dbReference type="Proteomes" id="UP000886335">
    <property type="component" value="Unassembled WGS sequence"/>
</dbReference>
<proteinExistence type="predicted"/>
<name>A0A831WV93_PROAE</name>
<gene>
    <name evidence="2" type="ORF">ENN50_04735</name>
</gene>
<comment type="caution">
    <text evidence="2">The sequence shown here is derived from an EMBL/GenBank/DDBJ whole genome shotgun (WGS) entry which is preliminary data.</text>
</comment>
<dbReference type="AlphaFoldDB" id="A0A831WV93"/>
<feature type="non-terminal residue" evidence="2">
    <location>
        <position position="96"/>
    </location>
</feature>
<evidence type="ECO:0000313" key="2">
    <source>
        <dbReference type="EMBL" id="HED30984.1"/>
    </source>
</evidence>
<protein>
    <submittedName>
        <fullName evidence="2">Uncharacterized protein</fullName>
    </submittedName>
</protein>
<feature type="transmembrane region" description="Helical" evidence="1">
    <location>
        <begin position="64"/>
        <end position="87"/>
    </location>
</feature>
<organism evidence="2">
    <name type="scientific">Prosthecochloris aestuarii</name>
    <dbReference type="NCBI Taxonomy" id="1102"/>
    <lineage>
        <taxon>Bacteria</taxon>
        <taxon>Pseudomonadati</taxon>
        <taxon>Chlorobiota</taxon>
        <taxon>Chlorobiia</taxon>
        <taxon>Chlorobiales</taxon>
        <taxon>Chlorobiaceae</taxon>
        <taxon>Prosthecochloris</taxon>
    </lineage>
</organism>
<evidence type="ECO:0000256" key="1">
    <source>
        <dbReference type="SAM" id="Phobius"/>
    </source>
</evidence>
<keyword evidence="1" id="KW-0472">Membrane</keyword>
<keyword evidence="1" id="KW-1133">Transmembrane helix</keyword>
<dbReference type="EMBL" id="DSBW01000108">
    <property type="protein sequence ID" value="HED30984.1"/>
    <property type="molecule type" value="Genomic_DNA"/>
</dbReference>
<accession>A0A831WV93</accession>
<keyword evidence="1" id="KW-0812">Transmembrane</keyword>
<sequence>METVFQVILILGLVKYSVKASILGHWGGLGAYALCAGLVVMMLYPAIIVMESDVFEKILMDQKHVSAVAVLVTIEAIIGMLISIGMLDNLFSGKKK</sequence>